<proteinExistence type="predicted"/>
<protein>
    <submittedName>
        <fullName evidence="3">L-ascorbate metabolism protein UlaG, beta-lactamase superfamily</fullName>
    </submittedName>
</protein>
<dbReference type="AlphaFoldDB" id="A0A1M6LAM8"/>
<feature type="transmembrane region" description="Helical" evidence="1">
    <location>
        <begin position="6"/>
        <end position="24"/>
    </location>
</feature>
<evidence type="ECO:0000313" key="4">
    <source>
        <dbReference type="Proteomes" id="UP000184016"/>
    </source>
</evidence>
<name>A0A1M6LAM8_9BACL</name>
<evidence type="ECO:0000313" key="3">
    <source>
        <dbReference type="EMBL" id="SHJ68260.1"/>
    </source>
</evidence>
<dbReference type="PANTHER" id="PTHR15032:SF36">
    <property type="entry name" value="METALLO-BETA-LACTAMASE DOMAIN-CONTAINING PROTEIN"/>
    <property type="match status" value="1"/>
</dbReference>
<dbReference type="Pfam" id="PF12706">
    <property type="entry name" value="Lactamase_B_2"/>
    <property type="match status" value="1"/>
</dbReference>
<dbReference type="Proteomes" id="UP000184016">
    <property type="component" value="Unassembled WGS sequence"/>
</dbReference>
<dbReference type="EMBL" id="FRAF01000002">
    <property type="protein sequence ID" value="SHJ68260.1"/>
    <property type="molecule type" value="Genomic_DNA"/>
</dbReference>
<keyword evidence="1" id="KW-0812">Transmembrane</keyword>
<dbReference type="RefSeq" id="WP_072872896.1">
    <property type="nucleotide sequence ID" value="NZ_FRAF01000002.1"/>
</dbReference>
<accession>A0A1M6LAM8</accession>
<keyword evidence="1" id="KW-0472">Membrane</keyword>
<organism evidence="3 4">
    <name type="scientific">Alicyclobacillus tolerans</name>
    <dbReference type="NCBI Taxonomy" id="90970"/>
    <lineage>
        <taxon>Bacteria</taxon>
        <taxon>Bacillati</taxon>
        <taxon>Bacillota</taxon>
        <taxon>Bacilli</taxon>
        <taxon>Bacillales</taxon>
        <taxon>Alicyclobacillaceae</taxon>
        <taxon>Alicyclobacillus</taxon>
    </lineage>
</organism>
<dbReference type="Gene3D" id="3.60.15.10">
    <property type="entry name" value="Ribonuclease Z/Hydroxyacylglutathione hydrolase-like"/>
    <property type="match status" value="1"/>
</dbReference>
<feature type="domain" description="Metallo-beta-lactamase" evidence="2">
    <location>
        <begin position="60"/>
        <end position="267"/>
    </location>
</feature>
<dbReference type="PANTHER" id="PTHR15032">
    <property type="entry name" value="N-ACYL-PHOSPHATIDYLETHANOLAMINE-HYDROLYZING PHOSPHOLIPASE D"/>
    <property type="match status" value="1"/>
</dbReference>
<evidence type="ECO:0000259" key="2">
    <source>
        <dbReference type="SMART" id="SM00849"/>
    </source>
</evidence>
<dbReference type="STRING" id="1830138.SAMN05443507_102149"/>
<dbReference type="OrthoDB" id="9805728at2"/>
<keyword evidence="1" id="KW-1133">Transmembrane helix</keyword>
<reference evidence="4" key="1">
    <citation type="submission" date="2016-11" db="EMBL/GenBank/DDBJ databases">
        <authorList>
            <person name="Varghese N."/>
            <person name="Submissions S."/>
        </authorList>
    </citation>
    <scope>NUCLEOTIDE SEQUENCE [LARGE SCALE GENOMIC DNA]</scope>
    <source>
        <strain evidence="4">USBA-503</strain>
    </source>
</reference>
<dbReference type="GO" id="GO:0005737">
    <property type="term" value="C:cytoplasm"/>
    <property type="evidence" value="ECO:0007669"/>
    <property type="project" value="TreeGrafter"/>
</dbReference>
<dbReference type="SUPFAM" id="SSF56281">
    <property type="entry name" value="Metallo-hydrolase/oxidoreductase"/>
    <property type="match status" value="1"/>
</dbReference>
<dbReference type="SMART" id="SM00849">
    <property type="entry name" value="Lactamase_B"/>
    <property type="match status" value="1"/>
</dbReference>
<dbReference type="InterPro" id="IPR001279">
    <property type="entry name" value="Metallo-B-lactamas"/>
</dbReference>
<keyword evidence="4" id="KW-1185">Reference proteome</keyword>
<gene>
    <name evidence="3" type="ORF">SAMN05443507_102149</name>
</gene>
<sequence>MIFMLFLFLAIFIVALLLVSWIFWQYISWRRRLPSPDYRNLDKSPQPELWNHTAHLAWLGHSTLLLRLHKSTILTDPVLYERVGVRIGPWVIGPKRYTPLALPLSRLPKPDLVLLSHAHLDHWDVRSLRAVLSPDTTVVVPQGTAQLIRRIGKGKVIELAVQETVSLEEGLQITAIPVKHWGNRYPWNRHYGFCGYLIRLKDRSVFFAGDTAHVSTFSALRDVGELDVACIPIGAYNPAHFQGAHCTPEQAWDMFLQTGARYMVPIHWGTFVLSQEPVDEPMTRLLQEAGSEEGRIVIRNIGEEFSWS</sequence>
<evidence type="ECO:0000256" key="1">
    <source>
        <dbReference type="SAM" id="Phobius"/>
    </source>
</evidence>
<dbReference type="InterPro" id="IPR036866">
    <property type="entry name" value="RibonucZ/Hydroxyglut_hydro"/>
</dbReference>